<name>A0A2V3ZRF6_9BACT</name>
<dbReference type="AlphaFoldDB" id="A0A2V3ZRF6"/>
<dbReference type="Gene3D" id="3.40.630.10">
    <property type="entry name" value="Zn peptidases"/>
    <property type="match status" value="1"/>
</dbReference>
<dbReference type="OrthoDB" id="9764939at2"/>
<dbReference type="InterPro" id="IPR007484">
    <property type="entry name" value="Peptidase_M28"/>
</dbReference>
<dbReference type="EMBL" id="QFLI01000015">
    <property type="protein sequence ID" value="PXX95440.1"/>
    <property type="molecule type" value="Genomic_DNA"/>
</dbReference>
<dbReference type="InterPro" id="IPR045175">
    <property type="entry name" value="M28_fam"/>
</dbReference>
<reference evidence="2 3" key="1">
    <citation type="submission" date="2018-05" db="EMBL/GenBank/DDBJ databases">
        <title>Marinifilum breve JC075T sp. nov., a marine bacterium isolated from Yongle Blue Hole in the South China Sea.</title>
        <authorList>
            <person name="Fu T."/>
        </authorList>
    </citation>
    <scope>NUCLEOTIDE SEQUENCE [LARGE SCALE GENOMIC DNA]</scope>
    <source>
        <strain evidence="2 3">JC075</strain>
    </source>
</reference>
<dbReference type="RefSeq" id="WP_110363841.1">
    <property type="nucleotide sequence ID" value="NZ_QFLI01000015.1"/>
</dbReference>
<evidence type="ECO:0000313" key="3">
    <source>
        <dbReference type="Proteomes" id="UP000248079"/>
    </source>
</evidence>
<gene>
    <name evidence="2" type="ORF">DF185_22245</name>
</gene>
<dbReference type="GO" id="GO:0008235">
    <property type="term" value="F:metalloexopeptidase activity"/>
    <property type="evidence" value="ECO:0007669"/>
    <property type="project" value="InterPro"/>
</dbReference>
<protein>
    <recommendedName>
        <fullName evidence="1">Peptidase M28 domain-containing protein</fullName>
    </recommendedName>
</protein>
<dbReference type="SUPFAM" id="SSF52025">
    <property type="entry name" value="PA domain"/>
    <property type="match status" value="1"/>
</dbReference>
<dbReference type="InterPro" id="IPR046450">
    <property type="entry name" value="PA_dom_sf"/>
</dbReference>
<dbReference type="PANTHER" id="PTHR12147:SF26">
    <property type="entry name" value="PEPTIDASE M28 DOMAIN-CONTAINING PROTEIN"/>
    <property type="match status" value="1"/>
</dbReference>
<evidence type="ECO:0000313" key="2">
    <source>
        <dbReference type="EMBL" id="PXX95440.1"/>
    </source>
</evidence>
<accession>A0A2V3ZRF6</accession>
<dbReference type="GO" id="GO:0006508">
    <property type="term" value="P:proteolysis"/>
    <property type="evidence" value="ECO:0007669"/>
    <property type="project" value="InterPro"/>
</dbReference>
<keyword evidence="3" id="KW-1185">Reference proteome</keyword>
<dbReference type="SUPFAM" id="SSF53187">
    <property type="entry name" value="Zn-dependent exopeptidases"/>
    <property type="match status" value="1"/>
</dbReference>
<evidence type="ECO:0000259" key="1">
    <source>
        <dbReference type="Pfam" id="PF04389"/>
    </source>
</evidence>
<comment type="caution">
    <text evidence="2">The sequence shown here is derived from an EMBL/GenBank/DDBJ whole genome shotgun (WGS) entry which is preliminary data.</text>
</comment>
<sequence length="479" mass="54308">MEKKVFLAFIGIILSFAGIRAQSTADLYSKDIKAKNLKEHVYILASDSCAGRDVGTLGIKIARDYIVSQWEENAVLRSYFEETWLQAFPLLTFEERTPRLQSKNTKFFSDQDFMYSGMLDRFDKELPLVFAGYGREEDYKNLDVKGKAVFTLSGNLRAAVRNARIAKENGAELTLVANPKSSNQFESIVLQFEDFSKFKNYRLVNEVAIDSFMVDMPSYRYMTLSSKSVKKLTGKNLQYWKNKAIEGNEPIGEIKFVVEPLKADTIIENNVVAYIPGSNANESIVVGAHYDHLGTVDGKIYNGADDNASGVSALIELSKAFAKAYQDGYKPEKNIIFAAFSAEEGGIWGSKYFADQLENKEQVKLMINIDMIGRADYHHENDPGYFYFIGKHLADSLYTQEKQLSKKYKLTSNYSAITDYSDNKSFSDIGIPSIFFFDGKNHDLHKPTDTANKVNYKRMEKISRMIFETIWRNAAVGKN</sequence>
<proteinExistence type="predicted"/>
<dbReference type="Gene3D" id="3.50.30.30">
    <property type="match status" value="1"/>
</dbReference>
<organism evidence="2 3">
    <name type="scientific">Marinifilum breve</name>
    <dbReference type="NCBI Taxonomy" id="2184082"/>
    <lineage>
        <taxon>Bacteria</taxon>
        <taxon>Pseudomonadati</taxon>
        <taxon>Bacteroidota</taxon>
        <taxon>Bacteroidia</taxon>
        <taxon>Marinilabiliales</taxon>
        <taxon>Marinifilaceae</taxon>
    </lineage>
</organism>
<feature type="domain" description="Peptidase M28" evidence="1">
    <location>
        <begin position="270"/>
        <end position="469"/>
    </location>
</feature>
<dbReference type="Proteomes" id="UP000248079">
    <property type="component" value="Unassembled WGS sequence"/>
</dbReference>
<dbReference type="PANTHER" id="PTHR12147">
    <property type="entry name" value="METALLOPEPTIDASE M28 FAMILY MEMBER"/>
    <property type="match status" value="1"/>
</dbReference>
<dbReference type="Pfam" id="PF04389">
    <property type="entry name" value="Peptidase_M28"/>
    <property type="match status" value="1"/>
</dbReference>